<dbReference type="EMBL" id="BMIJ01000008">
    <property type="protein sequence ID" value="GGC07710.1"/>
    <property type="molecule type" value="Genomic_DNA"/>
</dbReference>
<evidence type="ECO:0000313" key="7">
    <source>
        <dbReference type="Proteomes" id="UP000629025"/>
    </source>
</evidence>
<reference evidence="7" key="1">
    <citation type="journal article" date="2019" name="Int. J. Syst. Evol. Microbiol.">
        <title>The Global Catalogue of Microorganisms (GCM) 10K type strain sequencing project: providing services to taxonomists for standard genome sequencing and annotation.</title>
        <authorList>
            <consortium name="The Broad Institute Genomics Platform"/>
            <consortium name="The Broad Institute Genome Sequencing Center for Infectious Disease"/>
            <person name="Wu L."/>
            <person name="Ma J."/>
        </authorList>
    </citation>
    <scope>NUCLEOTIDE SEQUENCE [LARGE SCALE GENOMIC DNA]</scope>
    <source>
        <strain evidence="7">CGMCC 1.15341</strain>
    </source>
</reference>
<proteinExistence type="predicted"/>
<keyword evidence="7" id="KW-1185">Reference proteome</keyword>
<dbReference type="RefSeq" id="WP_188751162.1">
    <property type="nucleotide sequence ID" value="NZ_BMIJ01000008.1"/>
</dbReference>
<keyword evidence="2" id="KW-0963">Cytoplasm</keyword>
<dbReference type="Pfam" id="PF05400">
    <property type="entry name" value="FliT"/>
    <property type="match status" value="1"/>
</dbReference>
<dbReference type="Proteomes" id="UP000629025">
    <property type="component" value="Unassembled WGS sequence"/>
</dbReference>
<keyword evidence="4" id="KW-0143">Chaperone</keyword>
<evidence type="ECO:0000256" key="3">
    <source>
        <dbReference type="ARBA" id="ARBA00022795"/>
    </source>
</evidence>
<comment type="caution">
    <text evidence="6">The sequence shown here is derived from an EMBL/GenBank/DDBJ whole genome shotgun (WGS) entry which is preliminary data.</text>
</comment>
<dbReference type="InterPro" id="IPR008622">
    <property type="entry name" value="FliT"/>
</dbReference>
<evidence type="ECO:0000313" key="6">
    <source>
        <dbReference type="EMBL" id="GGC07710.1"/>
    </source>
</evidence>
<comment type="subcellular location">
    <subcellularLocation>
        <location evidence="1">Cytoplasm</location>
        <location evidence="1">Cytosol</location>
    </subcellularLocation>
</comment>
<sequence length="100" mass="11824">MKFQAAYERCDAILNEQISLLQQGEIESIIELEQEKDQLLRQVEWNELESCGEQIELAKELLAKQQAFEHQCALVREDLFRQLSEVRKQQKALNSYLDNR</sequence>
<accession>A0ABQ1KV15</accession>
<evidence type="ECO:0000256" key="4">
    <source>
        <dbReference type="ARBA" id="ARBA00023186"/>
    </source>
</evidence>
<evidence type="ECO:0000256" key="5">
    <source>
        <dbReference type="ARBA" id="ARBA00093797"/>
    </source>
</evidence>
<evidence type="ECO:0000256" key="1">
    <source>
        <dbReference type="ARBA" id="ARBA00004514"/>
    </source>
</evidence>
<protein>
    <recommendedName>
        <fullName evidence="5">Flagellar protein FliT</fullName>
    </recommendedName>
</protein>
<gene>
    <name evidence="6" type="ORF">GCM10011352_37500</name>
</gene>
<organism evidence="6 7">
    <name type="scientific">Marinobacterium zhoushanense</name>
    <dbReference type="NCBI Taxonomy" id="1679163"/>
    <lineage>
        <taxon>Bacteria</taxon>
        <taxon>Pseudomonadati</taxon>
        <taxon>Pseudomonadota</taxon>
        <taxon>Gammaproteobacteria</taxon>
        <taxon>Oceanospirillales</taxon>
        <taxon>Oceanospirillaceae</taxon>
        <taxon>Marinobacterium</taxon>
    </lineage>
</organism>
<name>A0ABQ1KV15_9GAMM</name>
<evidence type="ECO:0000256" key="2">
    <source>
        <dbReference type="ARBA" id="ARBA00022490"/>
    </source>
</evidence>
<keyword evidence="3" id="KW-1005">Bacterial flagellum biogenesis</keyword>